<dbReference type="InterPro" id="IPR018120">
    <property type="entry name" value="Glyco_hydro_1_AS"/>
</dbReference>
<dbReference type="EMBL" id="BNJF01000001">
    <property type="protein sequence ID" value="GHO42955.1"/>
    <property type="molecule type" value="Genomic_DNA"/>
</dbReference>
<evidence type="ECO:0000256" key="3">
    <source>
        <dbReference type="ARBA" id="ARBA00023295"/>
    </source>
</evidence>
<keyword evidence="2 6" id="KW-0378">Hydrolase</keyword>
<dbReference type="InterPro" id="IPR017853">
    <property type="entry name" value="GH"/>
</dbReference>
<comment type="similarity">
    <text evidence="1 5">Belongs to the glycosyl hydrolase 1 family.</text>
</comment>
<sequence>MMAGRNELRFPVGFLWGTASSSYQCEGGNTNNQWYRWEQEGGILSGEECGRAADWWENAEQDFDLAEQMENNVLRLSLEWSRIESREGIWEREAIERYRLMLQDLRRRRIQPVITLHHFTEPLWFIERGGFARAENIRYFTRYVSYVTRALSDACDFWVTINEPNVYAVQGYQMGEFPPGERNMLLAIQVLHNLMRAHVESFYVIREHQPQAQIGYCLHYRLFDPANPLSPLDRAVSGLQESYFNWSPLKAAEEGRYAFPFNLFAPRIHRALGARDYHGVNYYTREMVRFDPQATSDAFGRRFIRPGSTRNDEGLDGNFGEIYPEGLYRVLRQVYKRTHGNKPLYITENGFCDTRDDRRPGAILEHLAQIHRAIVEGIPVRGYFYWSLVDNFEWNNGWHVRFGLVDLDPETQRRTPRRSASMFGEICRANAITEEIVARYAPESLERIFGSREEMLHLSL</sequence>
<evidence type="ECO:0000256" key="2">
    <source>
        <dbReference type="ARBA" id="ARBA00022801"/>
    </source>
</evidence>
<keyword evidence="3 6" id="KW-0326">Glycosidase</keyword>
<dbReference type="PROSITE" id="PS00653">
    <property type="entry name" value="GLYCOSYL_HYDROL_F1_2"/>
    <property type="match status" value="1"/>
</dbReference>
<dbReference type="PRINTS" id="PR00131">
    <property type="entry name" value="GLHYDRLASE1"/>
</dbReference>
<organism evidence="7 8">
    <name type="scientific">Ktedonospora formicarum</name>
    <dbReference type="NCBI Taxonomy" id="2778364"/>
    <lineage>
        <taxon>Bacteria</taxon>
        <taxon>Bacillati</taxon>
        <taxon>Chloroflexota</taxon>
        <taxon>Ktedonobacteria</taxon>
        <taxon>Ktedonobacterales</taxon>
        <taxon>Ktedonobacteraceae</taxon>
        <taxon>Ktedonospora</taxon>
    </lineage>
</organism>
<proteinExistence type="inferred from homology"/>
<comment type="caution">
    <text evidence="7">The sequence shown here is derived from an EMBL/GenBank/DDBJ whole genome shotgun (WGS) entry which is preliminary data.</text>
</comment>
<evidence type="ECO:0000256" key="1">
    <source>
        <dbReference type="ARBA" id="ARBA00010838"/>
    </source>
</evidence>
<dbReference type="SUPFAM" id="SSF51445">
    <property type="entry name" value="(Trans)glycosidases"/>
    <property type="match status" value="1"/>
</dbReference>
<dbReference type="GO" id="GO:0008422">
    <property type="term" value="F:beta-glucosidase activity"/>
    <property type="evidence" value="ECO:0007669"/>
    <property type="project" value="TreeGrafter"/>
</dbReference>
<keyword evidence="8" id="KW-1185">Reference proteome</keyword>
<gene>
    <name evidence="7" type="ORF">KSX_11180</name>
</gene>
<dbReference type="GO" id="GO:0005975">
    <property type="term" value="P:carbohydrate metabolic process"/>
    <property type="evidence" value="ECO:0007669"/>
    <property type="project" value="InterPro"/>
</dbReference>
<dbReference type="RefSeq" id="WP_220192452.1">
    <property type="nucleotide sequence ID" value="NZ_BNJF01000001.1"/>
</dbReference>
<evidence type="ECO:0000256" key="6">
    <source>
        <dbReference type="RuleBase" id="RU004468"/>
    </source>
</evidence>
<accession>A0A8J3MPI7</accession>
<reference evidence="7" key="1">
    <citation type="submission" date="2020-10" db="EMBL/GenBank/DDBJ databases">
        <title>Taxonomic study of unclassified bacteria belonging to the class Ktedonobacteria.</title>
        <authorList>
            <person name="Yabe S."/>
            <person name="Wang C.M."/>
            <person name="Zheng Y."/>
            <person name="Sakai Y."/>
            <person name="Cavaletti L."/>
            <person name="Monciardini P."/>
            <person name="Donadio S."/>
        </authorList>
    </citation>
    <scope>NUCLEOTIDE SEQUENCE</scope>
    <source>
        <strain evidence="7">SOSP1-1</strain>
    </source>
</reference>
<evidence type="ECO:0000256" key="4">
    <source>
        <dbReference type="PROSITE-ProRule" id="PRU10055"/>
    </source>
</evidence>
<protein>
    <submittedName>
        <fullName evidence="7">Beta-glucosidase</fullName>
    </submittedName>
</protein>
<dbReference type="Pfam" id="PF00232">
    <property type="entry name" value="Glyco_hydro_1"/>
    <property type="match status" value="1"/>
</dbReference>
<evidence type="ECO:0000313" key="8">
    <source>
        <dbReference type="Proteomes" id="UP000612362"/>
    </source>
</evidence>
<dbReference type="Proteomes" id="UP000612362">
    <property type="component" value="Unassembled WGS sequence"/>
</dbReference>
<dbReference type="PANTHER" id="PTHR10353:SF209">
    <property type="entry name" value="GALACTOLIPID GALACTOSYLTRANSFERASE SFR2, CHLOROPLASTIC"/>
    <property type="match status" value="1"/>
</dbReference>
<dbReference type="PANTHER" id="PTHR10353">
    <property type="entry name" value="GLYCOSYL HYDROLASE"/>
    <property type="match status" value="1"/>
</dbReference>
<dbReference type="Gene3D" id="3.20.20.80">
    <property type="entry name" value="Glycosidases"/>
    <property type="match status" value="1"/>
</dbReference>
<evidence type="ECO:0000313" key="7">
    <source>
        <dbReference type="EMBL" id="GHO42955.1"/>
    </source>
</evidence>
<dbReference type="InterPro" id="IPR033132">
    <property type="entry name" value="GH_1_N_CS"/>
</dbReference>
<dbReference type="PROSITE" id="PS00572">
    <property type="entry name" value="GLYCOSYL_HYDROL_F1_1"/>
    <property type="match status" value="1"/>
</dbReference>
<dbReference type="InterPro" id="IPR001360">
    <property type="entry name" value="Glyco_hydro_1"/>
</dbReference>
<feature type="active site" description="Nucleophile" evidence="4">
    <location>
        <position position="348"/>
    </location>
</feature>
<name>A0A8J3MPI7_9CHLR</name>
<dbReference type="AlphaFoldDB" id="A0A8J3MPI7"/>
<evidence type="ECO:0000256" key="5">
    <source>
        <dbReference type="RuleBase" id="RU003690"/>
    </source>
</evidence>